<evidence type="ECO:0000313" key="5">
    <source>
        <dbReference type="Proteomes" id="UP000230750"/>
    </source>
</evidence>
<dbReference type="Pfam" id="PF12796">
    <property type="entry name" value="Ank_2"/>
    <property type="match status" value="1"/>
</dbReference>
<dbReference type="Proteomes" id="UP000230750">
    <property type="component" value="Unassembled WGS sequence"/>
</dbReference>
<dbReference type="AlphaFoldDB" id="A0A2G8L101"/>
<proteinExistence type="predicted"/>
<comment type="caution">
    <text evidence="4">The sequence shown here is derived from an EMBL/GenBank/DDBJ whole genome shotgun (WGS) entry which is preliminary data.</text>
</comment>
<evidence type="ECO:0000313" key="4">
    <source>
        <dbReference type="EMBL" id="PIK53939.1"/>
    </source>
</evidence>
<dbReference type="InterPro" id="IPR002110">
    <property type="entry name" value="Ankyrin_rpt"/>
</dbReference>
<dbReference type="PROSITE" id="PS50297">
    <property type="entry name" value="ANK_REP_REGION"/>
    <property type="match status" value="2"/>
</dbReference>
<evidence type="ECO:0000256" key="3">
    <source>
        <dbReference type="PROSITE-ProRule" id="PRU00023"/>
    </source>
</evidence>
<reference evidence="4 5" key="1">
    <citation type="journal article" date="2017" name="PLoS Biol.">
        <title>The sea cucumber genome provides insights into morphological evolution and visceral regeneration.</title>
        <authorList>
            <person name="Zhang X."/>
            <person name="Sun L."/>
            <person name="Yuan J."/>
            <person name="Sun Y."/>
            <person name="Gao Y."/>
            <person name="Zhang L."/>
            <person name="Li S."/>
            <person name="Dai H."/>
            <person name="Hamel J.F."/>
            <person name="Liu C."/>
            <person name="Yu Y."/>
            <person name="Liu S."/>
            <person name="Lin W."/>
            <person name="Guo K."/>
            <person name="Jin S."/>
            <person name="Xu P."/>
            <person name="Storey K.B."/>
            <person name="Huan P."/>
            <person name="Zhang T."/>
            <person name="Zhou Y."/>
            <person name="Zhang J."/>
            <person name="Lin C."/>
            <person name="Li X."/>
            <person name="Xing L."/>
            <person name="Huo D."/>
            <person name="Sun M."/>
            <person name="Wang L."/>
            <person name="Mercier A."/>
            <person name="Li F."/>
            <person name="Yang H."/>
            <person name="Xiang J."/>
        </authorList>
    </citation>
    <scope>NUCLEOTIDE SEQUENCE [LARGE SCALE GENOMIC DNA]</scope>
    <source>
        <strain evidence="4">Shaxun</strain>
        <tissue evidence="4">Muscle</tissue>
    </source>
</reference>
<dbReference type="PROSITE" id="PS50088">
    <property type="entry name" value="ANK_REPEAT"/>
    <property type="match status" value="2"/>
</dbReference>
<feature type="non-terminal residue" evidence="4">
    <location>
        <position position="1"/>
    </location>
</feature>
<keyword evidence="5" id="KW-1185">Reference proteome</keyword>
<evidence type="ECO:0000256" key="1">
    <source>
        <dbReference type="ARBA" id="ARBA00022737"/>
    </source>
</evidence>
<gene>
    <name evidence="4" type="ORF">BSL78_09161</name>
</gene>
<dbReference type="Gene3D" id="1.25.40.20">
    <property type="entry name" value="Ankyrin repeat-containing domain"/>
    <property type="match status" value="2"/>
</dbReference>
<organism evidence="4 5">
    <name type="scientific">Stichopus japonicus</name>
    <name type="common">Sea cucumber</name>
    <dbReference type="NCBI Taxonomy" id="307972"/>
    <lineage>
        <taxon>Eukaryota</taxon>
        <taxon>Metazoa</taxon>
        <taxon>Echinodermata</taxon>
        <taxon>Eleutherozoa</taxon>
        <taxon>Echinozoa</taxon>
        <taxon>Holothuroidea</taxon>
        <taxon>Aspidochirotacea</taxon>
        <taxon>Aspidochirotida</taxon>
        <taxon>Stichopodidae</taxon>
        <taxon>Apostichopus</taxon>
    </lineage>
</organism>
<evidence type="ECO:0000256" key="2">
    <source>
        <dbReference type="ARBA" id="ARBA00023043"/>
    </source>
</evidence>
<feature type="repeat" description="ANK" evidence="3">
    <location>
        <begin position="57"/>
        <end position="79"/>
    </location>
</feature>
<dbReference type="SUPFAM" id="SSF48403">
    <property type="entry name" value="Ankyrin repeat"/>
    <property type="match status" value="1"/>
</dbReference>
<dbReference type="SMART" id="SM00248">
    <property type="entry name" value="ANK"/>
    <property type="match status" value="3"/>
</dbReference>
<keyword evidence="2 3" id="KW-0040">ANK repeat</keyword>
<dbReference type="OrthoDB" id="194358at2759"/>
<dbReference type="InterPro" id="IPR036770">
    <property type="entry name" value="Ankyrin_rpt-contain_sf"/>
</dbReference>
<dbReference type="EMBL" id="MRZV01000269">
    <property type="protein sequence ID" value="PIK53939.1"/>
    <property type="molecule type" value="Genomic_DNA"/>
</dbReference>
<feature type="repeat" description="ANK" evidence="3">
    <location>
        <begin position="24"/>
        <end position="56"/>
    </location>
</feature>
<dbReference type="STRING" id="307972.A0A2G8L101"/>
<accession>A0A2G8L101</accession>
<sequence length="155" mass="16818">FRGDCRLVEKLLGDGQDPNLTIHHGLTPLHSACMNGNLQCAQALIEKGAHVESVDAAGLTPLHYASINGYLQVVKWLIEDLDASPMVTSKKGRTPRVYAKKHGHNKVALFLGEIGSSINICPKLINPLSKRNNLPCCRGYVEIEKSCLCSAACLL</sequence>
<keyword evidence="1" id="KW-0677">Repeat</keyword>
<protein>
    <submittedName>
        <fullName evidence="4">Putative serine/threonine-protein phosphatase 6 regulatory ankyrin repeat subunit A-like</fullName>
    </submittedName>
</protein>
<dbReference type="PANTHER" id="PTHR24198:SF165">
    <property type="entry name" value="ANKYRIN REPEAT-CONTAINING PROTEIN-RELATED"/>
    <property type="match status" value="1"/>
</dbReference>
<dbReference type="PANTHER" id="PTHR24198">
    <property type="entry name" value="ANKYRIN REPEAT AND PROTEIN KINASE DOMAIN-CONTAINING PROTEIN"/>
    <property type="match status" value="1"/>
</dbReference>
<name>A0A2G8L101_STIJA</name>